<dbReference type="AlphaFoldDB" id="A0A833YTB3"/>
<feature type="compositionally biased region" description="Pro residues" evidence="1">
    <location>
        <begin position="32"/>
        <end position="54"/>
    </location>
</feature>
<dbReference type="Pfam" id="PF21182">
    <property type="entry name" value="FOG1-like_PR"/>
    <property type="match status" value="1"/>
</dbReference>
<name>A0A833YTB3_9CHIR</name>
<dbReference type="GO" id="GO:0045944">
    <property type="term" value="P:positive regulation of transcription by RNA polymerase II"/>
    <property type="evidence" value="ECO:0007669"/>
    <property type="project" value="TreeGrafter"/>
</dbReference>
<dbReference type="EMBL" id="JABVXQ010000014">
    <property type="protein sequence ID" value="KAF6080033.1"/>
    <property type="molecule type" value="Genomic_DNA"/>
</dbReference>
<dbReference type="Proteomes" id="UP000664940">
    <property type="component" value="Unassembled WGS sequence"/>
</dbReference>
<organism evidence="3 4">
    <name type="scientific">Phyllostomus discolor</name>
    <name type="common">pale spear-nosed bat</name>
    <dbReference type="NCBI Taxonomy" id="89673"/>
    <lineage>
        <taxon>Eukaryota</taxon>
        <taxon>Metazoa</taxon>
        <taxon>Chordata</taxon>
        <taxon>Craniata</taxon>
        <taxon>Vertebrata</taxon>
        <taxon>Euteleostomi</taxon>
        <taxon>Mammalia</taxon>
        <taxon>Eutheria</taxon>
        <taxon>Laurasiatheria</taxon>
        <taxon>Chiroptera</taxon>
        <taxon>Yangochiroptera</taxon>
        <taxon>Phyllostomidae</taxon>
        <taxon>Phyllostominae</taxon>
        <taxon>Phyllostomus</taxon>
    </lineage>
</organism>
<dbReference type="GO" id="GO:0030218">
    <property type="term" value="P:erythrocyte differentiation"/>
    <property type="evidence" value="ECO:0007669"/>
    <property type="project" value="TreeGrafter"/>
</dbReference>
<dbReference type="GO" id="GO:0030219">
    <property type="term" value="P:megakaryocyte differentiation"/>
    <property type="evidence" value="ECO:0007669"/>
    <property type="project" value="TreeGrafter"/>
</dbReference>
<dbReference type="PANTHER" id="PTHR12958:SF4">
    <property type="entry name" value="ZINC FINGER PROTEIN ZFPM1"/>
    <property type="match status" value="1"/>
</dbReference>
<feature type="compositionally biased region" description="Polar residues" evidence="1">
    <location>
        <begin position="111"/>
        <end position="121"/>
    </location>
</feature>
<dbReference type="InterPro" id="IPR049361">
    <property type="entry name" value="ZFPM1/2_PR"/>
</dbReference>
<dbReference type="InterPro" id="IPR039746">
    <property type="entry name" value="FOG"/>
</dbReference>
<feature type="region of interest" description="Disordered" evidence="1">
    <location>
        <begin position="1"/>
        <end position="130"/>
    </location>
</feature>
<dbReference type="GO" id="GO:0005634">
    <property type="term" value="C:nucleus"/>
    <property type="evidence" value="ECO:0007669"/>
    <property type="project" value="TreeGrafter"/>
</dbReference>
<dbReference type="GO" id="GO:0000122">
    <property type="term" value="P:negative regulation of transcription by RNA polymerase II"/>
    <property type="evidence" value="ECO:0007669"/>
    <property type="project" value="TreeGrafter"/>
</dbReference>
<protein>
    <submittedName>
        <fullName evidence="3">Zinc finger protein, FOG family member 1</fullName>
    </submittedName>
</protein>
<evidence type="ECO:0000313" key="4">
    <source>
        <dbReference type="Proteomes" id="UP000664940"/>
    </source>
</evidence>
<dbReference type="GO" id="GO:0007507">
    <property type="term" value="P:heart development"/>
    <property type="evidence" value="ECO:0007669"/>
    <property type="project" value="TreeGrafter"/>
</dbReference>
<sequence length="130" mass="13640">MEAGEEAQATGISLPEPEAAAPEPEAKAECSPPSPSIPEANPPPPPPTPHPTSPGGPKETEGQEPETSVEEEASSSWSGPDELEEVLQDGQRCVRARRSLAEGLSWGPFQGSIQSRASSPRQAEPGPRRN</sequence>
<dbReference type="GO" id="GO:0061629">
    <property type="term" value="F:RNA polymerase II-specific DNA-binding transcription factor binding"/>
    <property type="evidence" value="ECO:0007669"/>
    <property type="project" value="InterPro"/>
</dbReference>
<comment type="caution">
    <text evidence="3">The sequence shown here is derived from an EMBL/GenBank/DDBJ whole genome shotgun (WGS) entry which is preliminary data.</text>
</comment>
<evidence type="ECO:0000313" key="3">
    <source>
        <dbReference type="EMBL" id="KAF6080033.1"/>
    </source>
</evidence>
<feature type="domain" description="Zinc finger protein ZFPM1/2 PR" evidence="2">
    <location>
        <begin position="80"/>
        <end position="128"/>
    </location>
</feature>
<reference evidence="3 4" key="1">
    <citation type="journal article" date="2020" name="Nature">
        <title>Six reference-quality genomes reveal evolution of bat adaptations.</title>
        <authorList>
            <person name="Jebb D."/>
            <person name="Huang Z."/>
            <person name="Pippel M."/>
            <person name="Hughes G.M."/>
            <person name="Lavrichenko K."/>
            <person name="Devanna P."/>
            <person name="Winkler S."/>
            <person name="Jermiin L.S."/>
            <person name="Skirmuntt E.C."/>
            <person name="Katzourakis A."/>
            <person name="Burkitt-Gray L."/>
            <person name="Ray D.A."/>
            <person name="Sullivan K.A.M."/>
            <person name="Roscito J.G."/>
            <person name="Kirilenko B.M."/>
            <person name="Davalos L.M."/>
            <person name="Corthals A.P."/>
            <person name="Power M.L."/>
            <person name="Jones G."/>
            <person name="Ransome R.D."/>
            <person name="Dechmann D.K.N."/>
            <person name="Locatelli A.G."/>
            <person name="Puechmaille S.J."/>
            <person name="Fedrigo O."/>
            <person name="Jarvis E.D."/>
            <person name="Hiller M."/>
            <person name="Vernes S.C."/>
            <person name="Myers E.W."/>
            <person name="Teeling E.C."/>
        </authorList>
    </citation>
    <scope>NUCLEOTIDE SEQUENCE [LARGE SCALE GENOMIC DNA]</scope>
    <source>
        <strain evidence="3">Bat1K_MPI-CBG_1</strain>
    </source>
</reference>
<gene>
    <name evidence="3" type="ORF">HJG60_020621</name>
</gene>
<accession>A0A833YTB3</accession>
<dbReference type="PANTHER" id="PTHR12958">
    <property type="entry name" value="FRIEND OF GATA2-RELATED"/>
    <property type="match status" value="1"/>
</dbReference>
<proteinExistence type="predicted"/>
<feature type="compositionally biased region" description="Acidic residues" evidence="1">
    <location>
        <begin position="62"/>
        <end position="73"/>
    </location>
</feature>
<evidence type="ECO:0000256" key="1">
    <source>
        <dbReference type="SAM" id="MobiDB-lite"/>
    </source>
</evidence>
<evidence type="ECO:0000259" key="2">
    <source>
        <dbReference type="Pfam" id="PF21182"/>
    </source>
</evidence>